<dbReference type="InterPro" id="IPR001611">
    <property type="entry name" value="Leu-rich_rpt"/>
</dbReference>
<dbReference type="OMA" id="DERKWCC"/>
<organism evidence="2 3">
    <name type="scientific">Globisporangium ultimum (strain ATCC 200006 / CBS 805.95 / DAOM BR144)</name>
    <name type="common">Pythium ultimum</name>
    <dbReference type="NCBI Taxonomy" id="431595"/>
    <lineage>
        <taxon>Eukaryota</taxon>
        <taxon>Sar</taxon>
        <taxon>Stramenopiles</taxon>
        <taxon>Oomycota</taxon>
        <taxon>Peronosporomycetes</taxon>
        <taxon>Pythiales</taxon>
        <taxon>Pythiaceae</taxon>
        <taxon>Globisporangium</taxon>
    </lineage>
</organism>
<dbReference type="EMBL" id="ADOS01001529">
    <property type="status" value="NOT_ANNOTATED_CDS"/>
    <property type="molecule type" value="Genomic_DNA"/>
</dbReference>
<dbReference type="Proteomes" id="UP000019132">
    <property type="component" value="Unassembled WGS sequence"/>
</dbReference>
<proteinExistence type="predicted"/>
<dbReference type="SMART" id="SM00367">
    <property type="entry name" value="LRR_CC"/>
    <property type="match status" value="10"/>
</dbReference>
<dbReference type="InterPro" id="IPR006553">
    <property type="entry name" value="Leu-rich_rpt_Cys-con_subtyp"/>
</dbReference>
<dbReference type="GO" id="GO:0019005">
    <property type="term" value="C:SCF ubiquitin ligase complex"/>
    <property type="evidence" value="ECO:0007669"/>
    <property type="project" value="TreeGrafter"/>
</dbReference>
<keyword evidence="3" id="KW-1185">Reference proteome</keyword>
<sequence length="398" mass="44229">MQTTAPPQEVPSLTALCVAKLARDAPPRALMRVLRRLPEELVMSVLAGMIASNTLTDDRLATFYMAARRVLKLQGCSMIRNSILRQIPYRCPHLRSLDLSNCVQVTSTVVRAMLQGCANLQILRLDGCRHITDAAFQHEHSPFHTLRACSSLQVVSFARCSQLSEDLLYFLVKTCRSLVDINFSKCKKIPSSAIHLLLRSATNLQRLNLSFMDVTDEAFTADTQADHVNGFYAMGKELRVLDLTHCKITDEALLSMARYCRQLEEMKLSSCDKVTDVGVEALVSSCANLRELDLNNCGFVTDRGISAVGLHGKRLERLNLSWCMNITDKCIVDLARGCSHLKEILLVWCTQLTDASLDALMTLEKKTDLKIHLSGCKGISKSKIMEARRAGVQIVAAV</sequence>
<reference evidence="2" key="3">
    <citation type="submission" date="2015-02" db="UniProtKB">
        <authorList>
            <consortium name="EnsemblProtists"/>
        </authorList>
    </citation>
    <scope>IDENTIFICATION</scope>
    <source>
        <strain evidence="2">DAOM BR144</strain>
    </source>
</reference>
<evidence type="ECO:0000313" key="3">
    <source>
        <dbReference type="Proteomes" id="UP000019132"/>
    </source>
</evidence>
<dbReference type="STRING" id="431595.K3XAC8"/>
<accession>K3XAC8</accession>
<dbReference type="AlphaFoldDB" id="K3XAC8"/>
<dbReference type="SUPFAM" id="SSF52047">
    <property type="entry name" value="RNI-like"/>
    <property type="match status" value="1"/>
</dbReference>
<dbReference type="HOGENOM" id="CLU_041230_0_0_1"/>
<name>K3XAC8_GLOUD</name>
<dbReference type="Gene3D" id="3.80.10.10">
    <property type="entry name" value="Ribonuclease Inhibitor"/>
    <property type="match status" value="3"/>
</dbReference>
<evidence type="ECO:0000313" key="2">
    <source>
        <dbReference type="EnsemblProtists" id="PYU1_T014177"/>
    </source>
</evidence>
<reference evidence="3" key="2">
    <citation type="submission" date="2010-04" db="EMBL/GenBank/DDBJ databases">
        <authorList>
            <person name="Buell R."/>
            <person name="Hamilton J."/>
            <person name="Hostetler J."/>
        </authorList>
    </citation>
    <scope>NUCLEOTIDE SEQUENCE [LARGE SCALE GENOMIC DNA]</scope>
    <source>
        <strain evidence="3">DAOM:BR144</strain>
    </source>
</reference>
<feature type="domain" description="F-box/LRR-repeat protein 15-like leucin rich repeat" evidence="1">
    <location>
        <begin position="234"/>
        <end position="383"/>
    </location>
</feature>
<dbReference type="InParanoid" id="K3XAC8"/>
<dbReference type="Pfam" id="PF25372">
    <property type="entry name" value="DUF7885"/>
    <property type="match status" value="1"/>
</dbReference>
<dbReference type="VEuPathDB" id="FungiDB:PYU1_G014147"/>
<dbReference type="GO" id="GO:0031146">
    <property type="term" value="P:SCF-dependent proteasomal ubiquitin-dependent protein catabolic process"/>
    <property type="evidence" value="ECO:0007669"/>
    <property type="project" value="TreeGrafter"/>
</dbReference>
<protein>
    <recommendedName>
        <fullName evidence="1">F-box/LRR-repeat protein 15-like leucin rich repeat domain-containing protein</fullName>
    </recommendedName>
</protein>
<evidence type="ECO:0000259" key="1">
    <source>
        <dbReference type="Pfam" id="PF25372"/>
    </source>
</evidence>
<dbReference type="InterPro" id="IPR032675">
    <property type="entry name" value="LRR_dom_sf"/>
</dbReference>
<dbReference type="InterPro" id="IPR057207">
    <property type="entry name" value="FBXL15_LRR"/>
</dbReference>
<reference evidence="3" key="1">
    <citation type="journal article" date="2010" name="Genome Biol.">
        <title>Genome sequence of the necrotrophic plant pathogen Pythium ultimum reveals original pathogenicity mechanisms and effector repertoire.</title>
        <authorList>
            <person name="Levesque C.A."/>
            <person name="Brouwer H."/>
            <person name="Cano L."/>
            <person name="Hamilton J.P."/>
            <person name="Holt C."/>
            <person name="Huitema E."/>
            <person name="Raffaele S."/>
            <person name="Robideau G.P."/>
            <person name="Thines M."/>
            <person name="Win J."/>
            <person name="Zerillo M.M."/>
            <person name="Beakes G.W."/>
            <person name="Boore J.L."/>
            <person name="Busam D."/>
            <person name="Dumas B."/>
            <person name="Ferriera S."/>
            <person name="Fuerstenberg S.I."/>
            <person name="Gachon C.M."/>
            <person name="Gaulin E."/>
            <person name="Govers F."/>
            <person name="Grenville-Briggs L."/>
            <person name="Horner N."/>
            <person name="Hostetler J."/>
            <person name="Jiang R.H."/>
            <person name="Johnson J."/>
            <person name="Krajaejun T."/>
            <person name="Lin H."/>
            <person name="Meijer H.J."/>
            <person name="Moore B."/>
            <person name="Morris P."/>
            <person name="Phuntmart V."/>
            <person name="Puiu D."/>
            <person name="Shetty J."/>
            <person name="Stajich J.E."/>
            <person name="Tripathy S."/>
            <person name="Wawra S."/>
            <person name="van West P."/>
            <person name="Whitty B.R."/>
            <person name="Coutinho P.M."/>
            <person name="Henrissat B."/>
            <person name="Martin F."/>
            <person name="Thomas P.D."/>
            <person name="Tyler B.M."/>
            <person name="De Vries R.P."/>
            <person name="Kamoun S."/>
            <person name="Yandell M."/>
            <person name="Tisserat N."/>
            <person name="Buell C.R."/>
        </authorList>
    </citation>
    <scope>NUCLEOTIDE SEQUENCE</scope>
    <source>
        <strain evidence="3">DAOM:BR144</strain>
    </source>
</reference>
<dbReference type="Pfam" id="PF13516">
    <property type="entry name" value="LRR_6"/>
    <property type="match status" value="1"/>
</dbReference>
<dbReference type="eggNOG" id="KOG4341">
    <property type="taxonomic scope" value="Eukaryota"/>
</dbReference>
<dbReference type="EnsemblProtists" id="PYU1_T014177">
    <property type="protein sequence ID" value="PYU1_T014177"/>
    <property type="gene ID" value="PYU1_G014147"/>
</dbReference>
<dbReference type="PANTHER" id="PTHR13318:SF95">
    <property type="entry name" value="F-BOX PROTEIN YLR352W"/>
    <property type="match status" value="1"/>
</dbReference>
<dbReference type="PANTHER" id="PTHR13318">
    <property type="entry name" value="PARTNER OF PAIRED, ISOFORM B-RELATED"/>
    <property type="match status" value="1"/>
</dbReference>